<dbReference type="PANTHER" id="PTHR43301">
    <property type="entry name" value="ARABINAN ENDO-1,5-ALPHA-L-ARABINOSIDASE"/>
    <property type="match status" value="1"/>
</dbReference>
<dbReference type="PIRSF" id="PIRSF026534">
    <property type="entry name" value="Endo_alpha-L-arabinosidase"/>
    <property type="match status" value="1"/>
</dbReference>
<gene>
    <name evidence="7" type="primary">abnA</name>
    <name evidence="7" type="ORF">GCM10010967_03160</name>
</gene>
<keyword evidence="3 5" id="KW-0378">Hydrolase</keyword>
<reference evidence="8" key="1">
    <citation type="journal article" date="2019" name="Int. J. Syst. Evol. Microbiol.">
        <title>The Global Catalogue of Microorganisms (GCM) 10K type strain sequencing project: providing services to taxonomists for standard genome sequencing and annotation.</title>
        <authorList>
            <consortium name="The Broad Institute Genomics Platform"/>
            <consortium name="The Broad Institute Genome Sequencing Center for Infectious Disease"/>
            <person name="Wu L."/>
            <person name="Ma J."/>
        </authorList>
    </citation>
    <scope>NUCLEOTIDE SEQUENCE [LARGE SCALE GENOMIC DNA]</scope>
    <source>
        <strain evidence="8">CGMCC 1.6375</strain>
    </source>
</reference>
<accession>A0ABQ2HDH8</accession>
<evidence type="ECO:0000313" key="8">
    <source>
        <dbReference type="Proteomes" id="UP000632339"/>
    </source>
</evidence>
<keyword evidence="8" id="KW-1185">Reference proteome</keyword>
<comment type="pathway">
    <text evidence="1 5">Glycan metabolism; L-arabinan degradation.</text>
</comment>
<name>A0ABQ2HDH8_9BACT</name>
<dbReference type="Gene3D" id="2.115.10.20">
    <property type="entry name" value="Glycosyl hydrolase domain, family 43"/>
    <property type="match status" value="1"/>
</dbReference>
<dbReference type="InterPro" id="IPR006710">
    <property type="entry name" value="Glyco_hydro_43"/>
</dbReference>
<evidence type="ECO:0000256" key="3">
    <source>
        <dbReference type="ARBA" id="ARBA00022801"/>
    </source>
</evidence>
<dbReference type="Pfam" id="PF04616">
    <property type="entry name" value="Glyco_hydro_43"/>
    <property type="match status" value="1"/>
</dbReference>
<protein>
    <submittedName>
        <fullName evidence="7">Extracellular endo-alpha-(1-&gt;5)-L-arabinanase 1</fullName>
    </submittedName>
</protein>
<evidence type="ECO:0000256" key="4">
    <source>
        <dbReference type="ARBA" id="ARBA00023295"/>
    </source>
</evidence>
<proteinExistence type="inferred from homology"/>
<dbReference type="RefSeq" id="WP_019941678.1">
    <property type="nucleotide sequence ID" value="NZ_BMLI01000001.1"/>
</dbReference>
<dbReference type="Proteomes" id="UP000632339">
    <property type="component" value="Unassembled WGS sequence"/>
</dbReference>
<comment type="caution">
    <text evidence="7">The sequence shown here is derived from an EMBL/GenBank/DDBJ whole genome shotgun (WGS) entry which is preliminary data.</text>
</comment>
<evidence type="ECO:0000256" key="5">
    <source>
        <dbReference type="PIRNR" id="PIRNR026534"/>
    </source>
</evidence>
<keyword evidence="4 5" id="KW-0326">Glycosidase</keyword>
<dbReference type="InterPro" id="IPR016840">
    <property type="entry name" value="Glyco_hydro_43_endo_a_Ara-ase"/>
</dbReference>
<organism evidence="7 8">
    <name type="scientific">Dyadobacter beijingensis</name>
    <dbReference type="NCBI Taxonomy" id="365489"/>
    <lineage>
        <taxon>Bacteria</taxon>
        <taxon>Pseudomonadati</taxon>
        <taxon>Bacteroidota</taxon>
        <taxon>Cytophagia</taxon>
        <taxon>Cytophagales</taxon>
        <taxon>Spirosomataceae</taxon>
        <taxon>Dyadobacter</taxon>
    </lineage>
</organism>
<evidence type="ECO:0000256" key="2">
    <source>
        <dbReference type="ARBA" id="ARBA00009865"/>
    </source>
</evidence>
<dbReference type="EMBL" id="BMLI01000001">
    <property type="protein sequence ID" value="GGM75026.1"/>
    <property type="molecule type" value="Genomic_DNA"/>
</dbReference>
<evidence type="ECO:0000256" key="1">
    <source>
        <dbReference type="ARBA" id="ARBA00004834"/>
    </source>
</evidence>
<dbReference type="CDD" id="cd18830">
    <property type="entry name" value="GH43_CjArb43A-like"/>
    <property type="match status" value="1"/>
</dbReference>
<feature type="signal peptide" evidence="6">
    <location>
        <begin position="1"/>
        <end position="18"/>
    </location>
</feature>
<dbReference type="InterPro" id="IPR050727">
    <property type="entry name" value="GH43_arabinanases"/>
</dbReference>
<keyword evidence="6" id="KW-0732">Signal</keyword>
<dbReference type="SUPFAM" id="SSF75005">
    <property type="entry name" value="Arabinanase/levansucrase/invertase"/>
    <property type="match status" value="1"/>
</dbReference>
<feature type="chain" id="PRO_5045865927" evidence="6">
    <location>
        <begin position="19"/>
        <end position="327"/>
    </location>
</feature>
<evidence type="ECO:0000256" key="6">
    <source>
        <dbReference type="SAM" id="SignalP"/>
    </source>
</evidence>
<sequence>MRLTFFLLLILGAVKLRAQDSLQTNIPVHDPVIIREGGVYYVFATGRGIAVWSSKNMQTWKKERPVFSTPPEWAVKAVPGFKGHIWAPDISHYDGLYHLYYSISTFGKNRSAIGLATNQTLDPASPGYHWTDHGPVVESIPGRDEWNAIDPNLIIDGQQQPWLAFGSFWNGIKMVKLAPDARHIAQPQTWFTLASVPRTRPGSDSTAGNGAIEAPFIFKKFDYFYLFASYDYCCRGEKSTYKMRVGRSKTLTGPYLDRDGKPMTQGGGTLLLEGNADWHGVGHNAVYTFDGVDYLIFHGYDAKDKGRSRLRVEQLDWQDAWPVLHLK</sequence>
<evidence type="ECO:0000313" key="7">
    <source>
        <dbReference type="EMBL" id="GGM75026.1"/>
    </source>
</evidence>
<dbReference type="InterPro" id="IPR023296">
    <property type="entry name" value="Glyco_hydro_beta-prop_sf"/>
</dbReference>
<dbReference type="PANTHER" id="PTHR43301:SF3">
    <property type="entry name" value="ARABINAN ENDO-1,5-ALPHA-L-ARABINOSIDASE A-RELATED"/>
    <property type="match status" value="1"/>
</dbReference>
<comment type="similarity">
    <text evidence="2 5">Belongs to the glycosyl hydrolase 43 family.</text>
</comment>